<gene>
    <name evidence="2" type="ORF">MAM1_0007c00824</name>
</gene>
<dbReference type="STRING" id="91626.A0A0C9M0A0"/>
<feature type="compositionally biased region" description="Basic and acidic residues" evidence="1">
    <location>
        <begin position="55"/>
        <end position="68"/>
    </location>
</feature>
<sequence>MDTGERQKRELKTEEVDTSASKKIKLEPMGEGDATLLADSVTEPSSPPPSNAESFDLKDEVKDEDKEPEFFTTSMYTDEFTNMLDTVLNGEQFLFDTDELQVFEQFQLLEGSSTAEAHHHHR</sequence>
<keyword evidence="3" id="KW-1185">Reference proteome</keyword>
<proteinExistence type="predicted"/>
<feature type="compositionally biased region" description="Basic and acidic residues" evidence="1">
    <location>
        <begin position="1"/>
        <end position="15"/>
    </location>
</feature>
<evidence type="ECO:0000313" key="3">
    <source>
        <dbReference type="Proteomes" id="UP000053815"/>
    </source>
</evidence>
<dbReference type="Proteomes" id="UP000053815">
    <property type="component" value="Unassembled WGS sequence"/>
</dbReference>
<name>A0A0C9M0A0_9FUNG</name>
<dbReference type="AlphaFoldDB" id="A0A0C9M0A0"/>
<evidence type="ECO:0000256" key="1">
    <source>
        <dbReference type="SAM" id="MobiDB-lite"/>
    </source>
</evidence>
<feature type="region of interest" description="Disordered" evidence="1">
    <location>
        <begin position="1"/>
        <end position="68"/>
    </location>
</feature>
<organism evidence="2">
    <name type="scientific">Mucor ambiguus</name>
    <dbReference type="NCBI Taxonomy" id="91626"/>
    <lineage>
        <taxon>Eukaryota</taxon>
        <taxon>Fungi</taxon>
        <taxon>Fungi incertae sedis</taxon>
        <taxon>Mucoromycota</taxon>
        <taxon>Mucoromycotina</taxon>
        <taxon>Mucoromycetes</taxon>
        <taxon>Mucorales</taxon>
        <taxon>Mucorineae</taxon>
        <taxon>Mucoraceae</taxon>
        <taxon>Mucor</taxon>
    </lineage>
</organism>
<accession>A0A0C9M0A0</accession>
<reference evidence="2" key="1">
    <citation type="submission" date="2014-09" db="EMBL/GenBank/DDBJ databases">
        <title>Draft genome sequence of an oleaginous Mucoromycotina fungus Mucor ambiguus NBRC6742.</title>
        <authorList>
            <person name="Takeda I."/>
            <person name="Yamane N."/>
            <person name="Morita T."/>
            <person name="Tamano K."/>
            <person name="Machida M."/>
            <person name="Baker S."/>
            <person name="Koike H."/>
        </authorList>
    </citation>
    <scope>NUCLEOTIDE SEQUENCE</scope>
    <source>
        <strain evidence="2">NBRC 6742</strain>
    </source>
</reference>
<protein>
    <submittedName>
        <fullName evidence="2">Uncharacterized protein</fullName>
    </submittedName>
</protein>
<dbReference type="EMBL" id="DF836296">
    <property type="protein sequence ID" value="GAN01391.1"/>
    <property type="molecule type" value="Genomic_DNA"/>
</dbReference>
<evidence type="ECO:0000313" key="2">
    <source>
        <dbReference type="EMBL" id="GAN01391.1"/>
    </source>
</evidence>